<proteinExistence type="predicted"/>
<sequence>MFVIYAIIYDVILYLILKKPYDPISRIPGFFIKFYGWILGRLALGDEDPLRRIQNTSRTPRSEKLDYPKYPSPAHELFPFPMKHIDGYLSEHIDKNN</sequence>
<gene>
    <name evidence="1" type="ORF">LCPAC404_03270</name>
</gene>
<organism evidence="1">
    <name type="scientific">Pithovirus LCPAC404</name>
    <dbReference type="NCBI Taxonomy" id="2506597"/>
    <lineage>
        <taxon>Viruses</taxon>
        <taxon>Pithoviruses</taxon>
    </lineage>
</organism>
<dbReference type="EMBL" id="MK500600">
    <property type="protein sequence ID" value="QBK93623.1"/>
    <property type="molecule type" value="Genomic_DNA"/>
</dbReference>
<protein>
    <submittedName>
        <fullName evidence="1">Uncharacterized protein</fullName>
    </submittedName>
</protein>
<evidence type="ECO:0000313" key="1">
    <source>
        <dbReference type="EMBL" id="QBK93623.1"/>
    </source>
</evidence>
<name>A0A481ZCG0_9VIRU</name>
<reference evidence="1" key="1">
    <citation type="journal article" date="2019" name="MBio">
        <title>Virus Genomes from Deep Sea Sediments Expand the Ocean Megavirome and Support Independent Origins of Viral Gigantism.</title>
        <authorList>
            <person name="Backstrom D."/>
            <person name="Yutin N."/>
            <person name="Jorgensen S.L."/>
            <person name="Dharamshi J."/>
            <person name="Homa F."/>
            <person name="Zaremba-Niedwiedzka K."/>
            <person name="Spang A."/>
            <person name="Wolf Y.I."/>
            <person name="Koonin E.V."/>
            <person name="Ettema T.J."/>
        </authorList>
    </citation>
    <scope>NUCLEOTIDE SEQUENCE</scope>
</reference>
<accession>A0A481ZCG0</accession>